<organism evidence="1 2">
    <name type="scientific">Pleuronectes platessa</name>
    <name type="common">European plaice</name>
    <dbReference type="NCBI Taxonomy" id="8262"/>
    <lineage>
        <taxon>Eukaryota</taxon>
        <taxon>Metazoa</taxon>
        <taxon>Chordata</taxon>
        <taxon>Craniata</taxon>
        <taxon>Vertebrata</taxon>
        <taxon>Euteleostomi</taxon>
        <taxon>Actinopterygii</taxon>
        <taxon>Neopterygii</taxon>
        <taxon>Teleostei</taxon>
        <taxon>Neoteleostei</taxon>
        <taxon>Acanthomorphata</taxon>
        <taxon>Carangaria</taxon>
        <taxon>Pleuronectiformes</taxon>
        <taxon>Pleuronectoidei</taxon>
        <taxon>Pleuronectidae</taxon>
        <taxon>Pleuronectes</taxon>
    </lineage>
</organism>
<name>A0A9N7UEV3_PLEPL</name>
<comment type="caution">
    <text evidence="1">The sequence shown here is derived from an EMBL/GenBank/DDBJ whole genome shotgun (WGS) entry which is preliminary data.</text>
</comment>
<protein>
    <submittedName>
        <fullName evidence="1">Uncharacterized protein</fullName>
    </submittedName>
</protein>
<dbReference type="EMBL" id="CADEAL010001101">
    <property type="protein sequence ID" value="CAB1428936.1"/>
    <property type="molecule type" value="Genomic_DNA"/>
</dbReference>
<dbReference type="Proteomes" id="UP001153269">
    <property type="component" value="Unassembled WGS sequence"/>
</dbReference>
<gene>
    <name evidence="1" type="ORF">PLEPLA_LOCUS16911</name>
</gene>
<sequence length="180" mass="20016">MATSSCLPHAGKLWILQLVLMSRGRRHGFFFRANVGAAGPTCDRSFPCARTWRQRSSRGASPDSILSCGHANGRTSHSGSRTSPAAAPVSLLLAKAALRMPKKMKLSHYRADLYELSRCKLSWGSCTDRPKLPWDIVAGPGPAQRHFWAFNIHEIIENFPGLKWHTETTAGPCTINYYRH</sequence>
<evidence type="ECO:0000313" key="2">
    <source>
        <dbReference type="Proteomes" id="UP001153269"/>
    </source>
</evidence>
<proteinExistence type="predicted"/>
<dbReference type="AlphaFoldDB" id="A0A9N7UEV3"/>
<accession>A0A9N7UEV3</accession>
<keyword evidence="2" id="KW-1185">Reference proteome</keyword>
<evidence type="ECO:0000313" key="1">
    <source>
        <dbReference type="EMBL" id="CAB1428936.1"/>
    </source>
</evidence>
<reference evidence="1" key="1">
    <citation type="submission" date="2020-03" db="EMBL/GenBank/DDBJ databases">
        <authorList>
            <person name="Weist P."/>
        </authorList>
    </citation>
    <scope>NUCLEOTIDE SEQUENCE</scope>
</reference>